<reference evidence="2 3" key="1">
    <citation type="journal article" date="2018" name="BMC Genomics">
        <title>Genes significantly associated with lineage II food isolates of Listeria monocytogenes.</title>
        <authorList>
            <person name="Pirone-Davies C."/>
            <person name="Chen Y."/>
            <person name="Pightling A."/>
            <person name="Ryan G."/>
            <person name="Wang Y."/>
            <person name="Yao K."/>
            <person name="Hoffmann M."/>
            <person name="Allard M.W."/>
        </authorList>
    </citation>
    <scope>NUCLEOTIDE SEQUENCE [LARGE SCALE GENOMIC DNA]</scope>
    <source>
        <strain evidence="2 3">PNUSAL000550</strain>
    </source>
</reference>
<protein>
    <recommendedName>
        <fullName evidence="1">Helicase Helix-turn-helix domain-containing protein</fullName>
    </recommendedName>
</protein>
<organism evidence="2 3">
    <name type="scientific">Listeria monocytogenes</name>
    <dbReference type="NCBI Taxonomy" id="1639"/>
    <lineage>
        <taxon>Bacteria</taxon>
        <taxon>Bacillati</taxon>
        <taxon>Bacillota</taxon>
        <taxon>Bacilli</taxon>
        <taxon>Bacillales</taxon>
        <taxon>Listeriaceae</taxon>
        <taxon>Listeria</taxon>
    </lineage>
</organism>
<accession>A0AB37NH36</accession>
<dbReference type="EMBL" id="QXLS01000006">
    <property type="protein sequence ID" value="RKA06589.1"/>
    <property type="molecule type" value="Genomic_DNA"/>
</dbReference>
<evidence type="ECO:0000313" key="2">
    <source>
        <dbReference type="EMBL" id="RKA06589.1"/>
    </source>
</evidence>
<name>A0AB37NH36_LISMN</name>
<dbReference type="Proteomes" id="UP000272537">
    <property type="component" value="Unassembled WGS sequence"/>
</dbReference>
<dbReference type="SUPFAM" id="SSF116907">
    <property type="entry name" value="Hook domain"/>
    <property type="match status" value="1"/>
</dbReference>
<dbReference type="AlphaFoldDB" id="A0AB37NH36"/>
<gene>
    <name evidence="2" type="ORF">DYZ80_02484</name>
</gene>
<comment type="caution">
    <text evidence="2">The sequence shown here is derived from an EMBL/GenBank/DDBJ whole genome shotgun (WGS) entry which is preliminary data.</text>
</comment>
<dbReference type="InterPro" id="IPR029491">
    <property type="entry name" value="Helicase_HTH"/>
</dbReference>
<dbReference type="Pfam" id="PF14493">
    <property type="entry name" value="HTH_40"/>
    <property type="match status" value="1"/>
</dbReference>
<sequence>MEQAPQAIQVSFSTRQYFNFLRFLSKITICSQIFSFSIVPYFEKVFFGKINVEQVFLCYDYGTKKGGGHVLDKLDNYIMTILEKSITPRKLPFLHTVLAGRRTGQAVQDIHLFQMQHLFGLVPNLKASYLEKRISELVHQGSILSTENGYVTQGQLVAMFENDYPNFQGFTFQGQAFAFFAHLRLAVQVVSNIHHHESYYLPVIRDKKVQQFIKHWVKHRDKSNLANQLYGELVAWMNKLAVARPAFLVERFSGGELMGYTTEQIASKYQVEKWDVYFEVLHEVHRLLIAMKKNPEEWPILASLVPDELNGLTSSAMQTYVLWQNGADLEAIERIRNLKKSTIHDHFVEIRATLKEANVPYLPEETIIQTIITKKWNLLREIKAEFPDLDYYQIRLAVVSREGKQ</sequence>
<evidence type="ECO:0000259" key="1">
    <source>
        <dbReference type="Pfam" id="PF14493"/>
    </source>
</evidence>
<feature type="domain" description="Helicase Helix-turn-helix" evidence="1">
    <location>
        <begin position="315"/>
        <end position="397"/>
    </location>
</feature>
<proteinExistence type="predicted"/>
<evidence type="ECO:0000313" key="3">
    <source>
        <dbReference type="Proteomes" id="UP000272537"/>
    </source>
</evidence>